<evidence type="ECO:0000313" key="3">
    <source>
        <dbReference type="Proteomes" id="UP000484255"/>
    </source>
</evidence>
<proteinExistence type="predicted"/>
<accession>A0A7C9PEL0</accession>
<evidence type="ECO:0000313" key="2">
    <source>
        <dbReference type="EMBL" id="NDY89936.1"/>
    </source>
</evidence>
<dbReference type="Proteomes" id="UP000484255">
    <property type="component" value="Unassembled WGS sequence"/>
</dbReference>
<keyword evidence="2" id="KW-0378">Hydrolase</keyword>
<dbReference type="SUPFAM" id="SSF53474">
    <property type="entry name" value="alpha/beta-Hydrolases"/>
    <property type="match status" value="1"/>
</dbReference>
<dbReference type="Gene3D" id="3.40.50.1820">
    <property type="entry name" value="alpha/beta hydrolase"/>
    <property type="match status" value="1"/>
</dbReference>
<name>A0A7C9PEL0_9BURK</name>
<dbReference type="PANTHER" id="PTHR43798:SF33">
    <property type="entry name" value="HYDROLASE, PUTATIVE (AFU_ORTHOLOGUE AFUA_2G14860)-RELATED"/>
    <property type="match status" value="1"/>
</dbReference>
<protein>
    <submittedName>
        <fullName evidence="2">Alpha/beta hydrolase</fullName>
    </submittedName>
</protein>
<dbReference type="GO" id="GO:0016020">
    <property type="term" value="C:membrane"/>
    <property type="evidence" value="ECO:0007669"/>
    <property type="project" value="TreeGrafter"/>
</dbReference>
<dbReference type="PANTHER" id="PTHR43798">
    <property type="entry name" value="MONOACYLGLYCEROL LIPASE"/>
    <property type="match status" value="1"/>
</dbReference>
<dbReference type="AlphaFoldDB" id="A0A7C9PEL0"/>
<dbReference type="InterPro" id="IPR029058">
    <property type="entry name" value="AB_hydrolase_fold"/>
</dbReference>
<gene>
    <name evidence="2" type="ORF">G3A44_01870</name>
</gene>
<dbReference type="GO" id="GO:0016787">
    <property type="term" value="F:hydrolase activity"/>
    <property type="evidence" value="ECO:0007669"/>
    <property type="project" value="UniProtKB-KW"/>
</dbReference>
<feature type="domain" description="AB hydrolase-1" evidence="1">
    <location>
        <begin position="18"/>
        <end position="243"/>
    </location>
</feature>
<dbReference type="InterPro" id="IPR050266">
    <property type="entry name" value="AB_hydrolase_sf"/>
</dbReference>
<dbReference type="RefSeq" id="WP_163455775.1">
    <property type="nucleotide sequence ID" value="NZ_JAAGOH010000001.1"/>
</dbReference>
<comment type="caution">
    <text evidence="2">The sequence shown here is derived from an EMBL/GenBank/DDBJ whole genome shotgun (WGS) entry which is preliminary data.</text>
</comment>
<sequence>MDTLSHAPLRVGHGPHPVFFLPGWLGPDLSWGELHRWIDGQSFTAVFFEPRGMGARLQEEGDHSIVEMAWDVLALADELGWPEFSLVGHDMGAMVAQRVLMEAPERVFRLVGVCPVPASGFPLDAGSQACFMQAADDLQVRRALLDLLTANRLPGTWLDQQVQHSALQLQPEAFLGYVQAWTGQDFAVVVEGAPHPMLALVGAHDPALTEAFVRETWMEAFPHAHIRILPSASHYPAHETPLHLVQVIERFLSAGR</sequence>
<dbReference type="EMBL" id="JAAGOH010000001">
    <property type="protein sequence ID" value="NDY89936.1"/>
    <property type="molecule type" value="Genomic_DNA"/>
</dbReference>
<dbReference type="InterPro" id="IPR000073">
    <property type="entry name" value="AB_hydrolase_1"/>
</dbReference>
<reference evidence="2 3" key="1">
    <citation type="submission" date="2020-02" db="EMBL/GenBank/DDBJ databases">
        <title>Ideonella bacterium strain TBM-1.</title>
        <authorList>
            <person name="Chen W.-M."/>
        </authorList>
    </citation>
    <scope>NUCLEOTIDE SEQUENCE [LARGE SCALE GENOMIC DNA]</scope>
    <source>
        <strain evidence="2 3">TBM-1</strain>
    </source>
</reference>
<keyword evidence="3" id="KW-1185">Reference proteome</keyword>
<organism evidence="2 3">
    <name type="scientific">Ideonella livida</name>
    <dbReference type="NCBI Taxonomy" id="2707176"/>
    <lineage>
        <taxon>Bacteria</taxon>
        <taxon>Pseudomonadati</taxon>
        <taxon>Pseudomonadota</taxon>
        <taxon>Betaproteobacteria</taxon>
        <taxon>Burkholderiales</taxon>
        <taxon>Sphaerotilaceae</taxon>
        <taxon>Ideonella</taxon>
    </lineage>
</organism>
<dbReference type="Pfam" id="PF12697">
    <property type="entry name" value="Abhydrolase_6"/>
    <property type="match status" value="1"/>
</dbReference>
<evidence type="ECO:0000259" key="1">
    <source>
        <dbReference type="Pfam" id="PF12697"/>
    </source>
</evidence>